<evidence type="ECO:0000313" key="2">
    <source>
        <dbReference type="Proteomes" id="UP000320660"/>
    </source>
</evidence>
<dbReference type="GeneID" id="55613379"/>
<proteinExistence type="predicted"/>
<dbReference type="KEGG" id="vg:55613379"/>
<accession>A0A513PW46</accession>
<dbReference type="RefSeq" id="YP_009843113.1">
    <property type="nucleotide sequence ID" value="NC_048747.1"/>
</dbReference>
<protein>
    <submittedName>
        <fullName evidence="1">Uncharacterized protein</fullName>
    </submittedName>
</protein>
<organism evidence="1 2">
    <name type="scientific">Vibrio phage 2 TSL-2019</name>
    <dbReference type="NCBI Taxonomy" id="2508172"/>
    <lineage>
        <taxon>Viruses</taxon>
        <taxon>Duplodnaviria</taxon>
        <taxon>Heunggongvirae</taxon>
        <taxon>Uroviricota</taxon>
        <taxon>Caudoviricetes</taxon>
        <taxon>Chimalliviridae</taxon>
        <taxon>Gorgonvirinae</taxon>
        <taxon>Aphroditevirus</taxon>
        <taxon>Aphroditevirus av2TSL2019</taxon>
    </lineage>
</organism>
<dbReference type="EMBL" id="MK368614">
    <property type="protein sequence ID" value="QAU04166.1"/>
    <property type="molecule type" value="Genomic_DNA"/>
</dbReference>
<dbReference type="Proteomes" id="UP000320660">
    <property type="component" value="Segment"/>
</dbReference>
<sequence length="259" mass="30059">MSKRIQQIKNTSLHHLHGMIVTAKGKPYRQNNITFTVKGTKQVRLTRAQFWLEHLTKLREGFPIHLVDQAEEFHFKEILLPTYEDYVVYAPYVTKVISWEGLNLYILPGFLGNAVAEDGKIYELYVDERAKQWYWAEIYPNQNQCYDLINSIDGDMLEVSTDDIIYLLKSSVVTGDDLSDYYAKRVVNRRAEVALEDGWVEIDPKDISEPHHVTALKQADKDNMLVRIEVKPKTVTEAFLQAYRRAGFETVPWEGRMAS</sequence>
<keyword evidence="2" id="KW-1185">Reference proteome</keyword>
<evidence type="ECO:0000313" key="1">
    <source>
        <dbReference type="EMBL" id="QAU04166.1"/>
    </source>
</evidence>
<name>A0A513PW46_9CAUD</name>
<reference evidence="1 2" key="1">
    <citation type="submission" date="2019-01" db="EMBL/GenBank/DDBJ databases">
        <authorList>
            <person name="Le T.S."/>
            <person name="Kurtboke I."/>
        </authorList>
    </citation>
    <scope>NUCLEOTIDE SEQUENCE [LARGE SCALE GENOMIC DNA]</scope>
</reference>